<dbReference type="Gene3D" id="3.40.50.150">
    <property type="entry name" value="Vaccinia Virus protein VP39"/>
    <property type="match status" value="1"/>
</dbReference>
<comment type="caution">
    <text evidence="6">The sequence shown here is derived from an EMBL/GenBank/DDBJ whole genome shotgun (WGS) entry which is preliminary data.</text>
</comment>
<dbReference type="CDD" id="cd02440">
    <property type="entry name" value="AdoMet_MTases"/>
    <property type="match status" value="1"/>
</dbReference>
<dbReference type="SUPFAM" id="SSF51905">
    <property type="entry name" value="FAD/NAD(P)-binding domain"/>
    <property type="match status" value="1"/>
</dbReference>
<evidence type="ECO:0000259" key="4">
    <source>
        <dbReference type="Pfam" id="PF07992"/>
    </source>
</evidence>
<dbReference type="InterPro" id="IPR036188">
    <property type="entry name" value="FAD/NAD-bd_sf"/>
</dbReference>
<proteinExistence type="predicted"/>
<evidence type="ECO:0000256" key="3">
    <source>
        <dbReference type="ARBA" id="ARBA00048132"/>
    </source>
</evidence>
<dbReference type="SUPFAM" id="SSF53335">
    <property type="entry name" value="S-adenosyl-L-methionine-dependent methyltransferases"/>
    <property type="match status" value="1"/>
</dbReference>
<reference evidence="7" key="1">
    <citation type="journal article" date="2019" name="Int. J. Syst. Evol. Microbiol.">
        <title>The Global Catalogue of Microorganisms (GCM) 10K type strain sequencing project: providing services to taxonomists for standard genome sequencing and annotation.</title>
        <authorList>
            <consortium name="The Broad Institute Genomics Platform"/>
            <consortium name="The Broad Institute Genome Sequencing Center for Infectious Disease"/>
            <person name="Wu L."/>
            <person name="Ma J."/>
        </authorList>
    </citation>
    <scope>NUCLEOTIDE SEQUENCE [LARGE SCALE GENOMIC DNA]</scope>
    <source>
        <strain evidence="7">TISTR 1514</strain>
    </source>
</reference>
<keyword evidence="1" id="KW-0285">Flavoprotein</keyword>
<dbReference type="InterPro" id="IPR023753">
    <property type="entry name" value="FAD/NAD-binding_dom"/>
</dbReference>
<dbReference type="PANTHER" id="PTHR48105">
    <property type="entry name" value="THIOREDOXIN REDUCTASE 1-RELATED-RELATED"/>
    <property type="match status" value="1"/>
</dbReference>
<sequence>MQHDTWDTIIIGAGPAGLAAALMLGRARRRTLVVDAGAPRNRFAEHMHGVVGFEGATPEQLRARGRAEAEEYGVEFLEARVERVRDEVHRLAVVVDDGRELVGRTLVLASGVTDELPPVPGLAERWGARVLHCPYCHGWEVRDGRLGVFVTGPQSLHQAQLVRQWSERVTVFAGGAIDAEGRELVPPTPLPDDVAERLRVRGVSVETEAVRELAEAGGTGELEPPGELGVAVRLRDGREIAVDAIFTGGTLRPHDGMLADLRLERETTPAGSVIKTGMGGVTSHPRVFAAGNVVAPHGNVPLSLGAGSMAGAIANWQLVEDDTAAALRGEEWPEVAPADYWEHRYATSGRMWSGRVNAVLADVAAGLAPGTALDLGCGEGGDVLWLAERGWRAVGVDISATAVERARAEAKARELDGATFVSGDLGEVLRGEVLPDEALPDEAYSLVTASFLHSPVALARGDILRLAAERVARGGHLLVTTHAAPPPWSGHAQHAGDGAEAAGPTAHRFLTPEEELAELGLDEAEWEPIIVESRSRESVGPTGEPATLDDGIVLVRRR</sequence>
<gene>
    <name evidence="6" type="ORF">ACFSW7_07610</name>
</gene>
<dbReference type="PRINTS" id="PR00469">
    <property type="entry name" value="PNDRDTASEII"/>
</dbReference>
<dbReference type="Proteomes" id="UP001597492">
    <property type="component" value="Unassembled WGS sequence"/>
</dbReference>
<name>A0ABW5UX35_9MICO</name>
<dbReference type="InterPro" id="IPR029063">
    <property type="entry name" value="SAM-dependent_MTases_sf"/>
</dbReference>
<protein>
    <submittedName>
        <fullName evidence="6">FAD-dependent oxidoreductase</fullName>
    </submittedName>
</protein>
<comment type="catalytic activity">
    <reaction evidence="3">
        <text>[thioredoxin]-dithiol + NADP(+) = [thioredoxin]-disulfide + NADPH + H(+)</text>
        <dbReference type="Rhea" id="RHEA:20345"/>
        <dbReference type="Rhea" id="RHEA-COMP:10698"/>
        <dbReference type="Rhea" id="RHEA-COMP:10700"/>
        <dbReference type="ChEBI" id="CHEBI:15378"/>
        <dbReference type="ChEBI" id="CHEBI:29950"/>
        <dbReference type="ChEBI" id="CHEBI:50058"/>
        <dbReference type="ChEBI" id="CHEBI:57783"/>
        <dbReference type="ChEBI" id="CHEBI:58349"/>
        <dbReference type="EC" id="1.8.1.9"/>
    </reaction>
</comment>
<evidence type="ECO:0000313" key="6">
    <source>
        <dbReference type="EMBL" id="MFD2758243.1"/>
    </source>
</evidence>
<feature type="domain" description="FAD/NAD(P)-binding" evidence="4">
    <location>
        <begin position="7"/>
        <end position="297"/>
    </location>
</feature>
<evidence type="ECO:0000256" key="1">
    <source>
        <dbReference type="ARBA" id="ARBA00022630"/>
    </source>
</evidence>
<accession>A0ABW5UX35</accession>
<dbReference type="PRINTS" id="PR00368">
    <property type="entry name" value="FADPNR"/>
</dbReference>
<keyword evidence="7" id="KW-1185">Reference proteome</keyword>
<evidence type="ECO:0000256" key="2">
    <source>
        <dbReference type="ARBA" id="ARBA00023002"/>
    </source>
</evidence>
<dbReference type="Gene3D" id="3.50.50.60">
    <property type="entry name" value="FAD/NAD(P)-binding domain"/>
    <property type="match status" value="2"/>
</dbReference>
<feature type="domain" description="Methyltransferase" evidence="5">
    <location>
        <begin position="373"/>
        <end position="453"/>
    </location>
</feature>
<dbReference type="InterPro" id="IPR041698">
    <property type="entry name" value="Methyltransf_25"/>
</dbReference>
<dbReference type="RefSeq" id="WP_019619652.1">
    <property type="nucleotide sequence ID" value="NZ_JBHUNE010000006.1"/>
</dbReference>
<evidence type="ECO:0000313" key="7">
    <source>
        <dbReference type="Proteomes" id="UP001597492"/>
    </source>
</evidence>
<dbReference type="Pfam" id="PF13649">
    <property type="entry name" value="Methyltransf_25"/>
    <property type="match status" value="1"/>
</dbReference>
<keyword evidence="2" id="KW-0560">Oxidoreductase</keyword>
<dbReference type="Pfam" id="PF07992">
    <property type="entry name" value="Pyr_redox_2"/>
    <property type="match status" value="1"/>
</dbReference>
<evidence type="ECO:0000259" key="5">
    <source>
        <dbReference type="Pfam" id="PF13649"/>
    </source>
</evidence>
<organism evidence="6 7">
    <name type="scientific">Gulosibacter faecalis</name>
    <dbReference type="NCBI Taxonomy" id="272240"/>
    <lineage>
        <taxon>Bacteria</taxon>
        <taxon>Bacillati</taxon>
        <taxon>Actinomycetota</taxon>
        <taxon>Actinomycetes</taxon>
        <taxon>Micrococcales</taxon>
        <taxon>Microbacteriaceae</taxon>
        <taxon>Gulosibacter</taxon>
    </lineage>
</organism>
<dbReference type="InterPro" id="IPR050097">
    <property type="entry name" value="Ferredoxin-NADP_redctase_2"/>
</dbReference>
<dbReference type="EMBL" id="JBHUNE010000006">
    <property type="protein sequence ID" value="MFD2758243.1"/>
    <property type="molecule type" value="Genomic_DNA"/>
</dbReference>